<comment type="caution">
    <text evidence="5">The sequence shown here is derived from an EMBL/GenBank/DDBJ whole genome shotgun (WGS) entry which is preliminary data.</text>
</comment>
<feature type="region of interest" description="Disordered" evidence="4">
    <location>
        <begin position="1"/>
        <end position="22"/>
    </location>
</feature>
<dbReference type="SUPFAM" id="SSF109854">
    <property type="entry name" value="DinB/YfiT-like putative metalloenzymes"/>
    <property type="match status" value="1"/>
</dbReference>
<dbReference type="GO" id="GO:0046872">
    <property type="term" value="F:metal ion binding"/>
    <property type="evidence" value="ECO:0007669"/>
    <property type="project" value="UniProtKB-KW"/>
</dbReference>
<feature type="binding site" evidence="3">
    <location>
        <position position="179"/>
    </location>
    <ligand>
        <name>a divalent metal cation</name>
        <dbReference type="ChEBI" id="CHEBI:60240"/>
    </ligand>
</feature>
<dbReference type="Proteomes" id="UP000023435">
    <property type="component" value="Unassembled WGS sequence"/>
</dbReference>
<dbReference type="Gene3D" id="1.20.120.450">
    <property type="entry name" value="dinb family like domain"/>
    <property type="match status" value="1"/>
</dbReference>
<name>A0A108UB27_9GAMM</name>
<proteinExistence type="inferred from homology"/>
<dbReference type="Pfam" id="PF05163">
    <property type="entry name" value="DinB"/>
    <property type="match status" value="1"/>
</dbReference>
<evidence type="ECO:0000256" key="4">
    <source>
        <dbReference type="SAM" id="MobiDB-lite"/>
    </source>
</evidence>
<reference evidence="5 6" key="1">
    <citation type="journal article" date="2014" name="Genome Announc.">
        <title>Draft Genome Sequence of Lysobacter capsici AZ78, a Bacterium Antagonistic to Plant-Pathogenic Oomycetes.</title>
        <authorList>
            <person name="Puopolo G."/>
            <person name="Sonego P."/>
            <person name="Engelen K."/>
            <person name="Pertot I."/>
        </authorList>
    </citation>
    <scope>NUCLEOTIDE SEQUENCE [LARGE SCALE GENOMIC DNA]</scope>
    <source>
        <strain evidence="5 6">AZ78</strain>
    </source>
</reference>
<evidence type="ECO:0000256" key="1">
    <source>
        <dbReference type="ARBA" id="ARBA00008635"/>
    </source>
</evidence>
<accession>A0A108UB27</accession>
<protein>
    <submittedName>
        <fullName evidence="5">DinB family protein</fullName>
    </submittedName>
</protein>
<dbReference type="InterPro" id="IPR007837">
    <property type="entry name" value="DinB"/>
</dbReference>
<evidence type="ECO:0000256" key="2">
    <source>
        <dbReference type="ARBA" id="ARBA00022723"/>
    </source>
</evidence>
<comment type="similarity">
    <text evidence="1">Belongs to the DinB family.</text>
</comment>
<gene>
    <name evidence="5" type="ORF">AZ78_3385</name>
</gene>
<dbReference type="AlphaFoldDB" id="A0A108UB27"/>
<feature type="binding site" evidence="3">
    <location>
        <position position="83"/>
    </location>
    <ligand>
        <name>a divalent metal cation</name>
        <dbReference type="ChEBI" id="CHEBI:60240"/>
    </ligand>
</feature>
<feature type="binding site" evidence="3">
    <location>
        <position position="183"/>
    </location>
    <ligand>
        <name>a divalent metal cation</name>
        <dbReference type="ChEBI" id="CHEBI:60240"/>
    </ligand>
</feature>
<sequence>METTARRIGPRRRLRHRQSRSDEGLHRIVDDRRMNLREHAVLMAAYNRWINAQVYAAAARLPATAIAEDRGAFFGSILGTLNHLLIADTIWLHRFATHPAGFAALEPIRTTAPPRDLRATAHADLPSLRTAREQLDGVIDAWVDELSEADLDHVLAYANTKGVASRRRFGSLVMHFFNHQTHHRGQVSTLLTQAGVDVGVTDLLMLIPTLDID</sequence>
<keyword evidence="2 3" id="KW-0479">Metal-binding</keyword>
<evidence type="ECO:0000256" key="3">
    <source>
        <dbReference type="PIRSR" id="PIRSR607837-1"/>
    </source>
</evidence>
<dbReference type="InterPro" id="IPR034660">
    <property type="entry name" value="DinB/YfiT-like"/>
</dbReference>
<dbReference type="EMBL" id="JAJA02000001">
    <property type="protein sequence ID" value="KWS05832.1"/>
    <property type="molecule type" value="Genomic_DNA"/>
</dbReference>
<dbReference type="PANTHER" id="PTHR37302:SF1">
    <property type="entry name" value="PROTEIN DINB"/>
    <property type="match status" value="1"/>
</dbReference>
<evidence type="ECO:0000313" key="6">
    <source>
        <dbReference type="Proteomes" id="UP000023435"/>
    </source>
</evidence>
<organism evidence="5 6">
    <name type="scientific">Lysobacter capsici AZ78</name>
    <dbReference type="NCBI Taxonomy" id="1444315"/>
    <lineage>
        <taxon>Bacteria</taxon>
        <taxon>Pseudomonadati</taxon>
        <taxon>Pseudomonadota</taxon>
        <taxon>Gammaproteobacteria</taxon>
        <taxon>Lysobacterales</taxon>
        <taxon>Lysobacteraceae</taxon>
        <taxon>Lysobacter</taxon>
    </lineage>
</organism>
<dbReference type="PANTHER" id="PTHR37302">
    <property type="entry name" value="SLR1116 PROTEIN"/>
    <property type="match status" value="1"/>
</dbReference>
<keyword evidence="6" id="KW-1185">Reference proteome</keyword>
<evidence type="ECO:0000313" key="5">
    <source>
        <dbReference type="EMBL" id="KWS05832.1"/>
    </source>
</evidence>
<feature type="compositionally biased region" description="Basic residues" evidence="4">
    <location>
        <begin position="8"/>
        <end position="18"/>
    </location>
</feature>